<gene>
    <name evidence="2" type="ORF">SMAC_04999</name>
</gene>
<evidence type="ECO:0000259" key="1">
    <source>
        <dbReference type="Pfam" id="PF06985"/>
    </source>
</evidence>
<organism evidence="2 3">
    <name type="scientific">Sordaria macrospora (strain ATCC MYA-333 / DSM 997 / K(L3346) / K-hell)</name>
    <dbReference type="NCBI Taxonomy" id="771870"/>
    <lineage>
        <taxon>Eukaryota</taxon>
        <taxon>Fungi</taxon>
        <taxon>Dikarya</taxon>
        <taxon>Ascomycota</taxon>
        <taxon>Pezizomycotina</taxon>
        <taxon>Sordariomycetes</taxon>
        <taxon>Sordariomycetidae</taxon>
        <taxon>Sordariales</taxon>
        <taxon>Sordariaceae</taxon>
        <taxon>Sordaria</taxon>
    </lineage>
</organism>
<dbReference type="eggNOG" id="ENOG502RZ77">
    <property type="taxonomic scope" value="Eukaryota"/>
</dbReference>
<dbReference type="VEuPathDB" id="FungiDB:SMAC_04999"/>
<reference evidence="2 3" key="1">
    <citation type="journal article" date="2010" name="PLoS Genet.">
        <title>De novo assembly of a 40 Mb eukaryotic genome from short sequence reads: Sordaria macrospora, a model organism for fungal morphogenesis.</title>
        <authorList>
            <person name="Nowrousian M."/>
            <person name="Stajich J."/>
            <person name="Chu M."/>
            <person name="Engh I."/>
            <person name="Espagne E."/>
            <person name="Halliday K."/>
            <person name="Kamerewerd J."/>
            <person name="Kempken F."/>
            <person name="Knab B."/>
            <person name="Kuo H.C."/>
            <person name="Osiewacz H.D."/>
            <person name="Poeggeler S."/>
            <person name="Read N."/>
            <person name="Seiler S."/>
            <person name="Smith K."/>
            <person name="Zickler D."/>
            <person name="Kueck U."/>
            <person name="Freitag M."/>
        </authorList>
    </citation>
    <scope>NUCLEOTIDE SEQUENCE [LARGE SCALE GENOMIC DNA]</scope>
    <source>
        <strain evidence="3">ATCC MYA-333 / DSM 997 / K(L3346) / K-hell</strain>
        <tissue evidence="2">Mycelium</tissue>
    </source>
</reference>
<feature type="domain" description="Heterokaryon incompatibility" evidence="1">
    <location>
        <begin position="840"/>
        <end position="1005"/>
    </location>
</feature>
<feature type="domain" description="Heterokaryon incompatibility" evidence="1">
    <location>
        <begin position="150"/>
        <end position="291"/>
    </location>
</feature>
<dbReference type="HOGENOM" id="CLU_258634_0_0_1"/>
<dbReference type="InParanoid" id="F7VUP4"/>
<dbReference type="PANTHER" id="PTHR33112:SF8">
    <property type="entry name" value="HETEROKARYON INCOMPATIBILITY DOMAIN-CONTAINING PROTEIN"/>
    <property type="match status" value="1"/>
</dbReference>
<dbReference type="OrthoDB" id="5125733at2759"/>
<accession>F7VUP4</accession>
<protein>
    <submittedName>
        <fullName evidence="2">WGS project CABT00000000 data, contig 2.8</fullName>
    </submittedName>
</protein>
<evidence type="ECO:0000313" key="2">
    <source>
        <dbReference type="EMBL" id="CCC09240.1"/>
    </source>
</evidence>
<name>F7VUP4_SORMK</name>
<keyword evidence="3" id="KW-1185">Reference proteome</keyword>
<dbReference type="Pfam" id="PF06985">
    <property type="entry name" value="HET"/>
    <property type="match status" value="2"/>
</dbReference>
<dbReference type="EMBL" id="CABT02000008">
    <property type="protein sequence ID" value="CCC09240.1"/>
    <property type="molecule type" value="Genomic_DNA"/>
</dbReference>
<dbReference type="InterPro" id="IPR010730">
    <property type="entry name" value="HET"/>
</dbReference>
<evidence type="ECO:0000313" key="3">
    <source>
        <dbReference type="Proteomes" id="UP000001881"/>
    </source>
</evidence>
<sequence length="1337" mass="150665">MTPSADHYHLRLFSTIEVSKLSFPKQDLLGKTVCSVVPGRLLDFNRKTLDDGREAYYVCEPTLRANGYFLPDESAPTSPDDSYKGIFCLPTGRRVLSRHINFDLIQGWLQQCDHDHIESRPNRNITHSAPLRCIDCFSREVVRLPPGTDYVALSYVWGGISAAGMLKREQGTGRLFVPDDVPQVIGDSIVVVKSIGKRYLWVDQCCIDQHDNEDKMAQIQNMDNIYQGAYLTIVAAAGKDSTYGLPGVSRRPRREQLYVNTGSYSLVGSLPTAHEVIRNSIWATRGWTYQETVLARRLLIFTDYLAHLVCPAQIWSEDKALPRRPTDLTTASRLRDGAVSHEPVPVLSQIFELKRYRRGEGDLRDMFRHFEQFSSRDLTYEGDAFDAIRGLLSRCPFYTYYGVLLQKCGESLEDTSQQSRHRTTSLPVEFFQSLWFSFEPSEGNFEVRRRPEFPSWSWLGWKAQKGTSYNSNINPSLSNQENSDYRLERKAIFWAEDQNGAHVQLMDLLPSSTTPSASSSDNSTRIIPELSTYLWVENMVLQLQFQENHEKWPEYPDEGYLRVKFENDGVRGRVDLVHRPRTRDDPVYQRLVTEAWDCLLLCCTFFDMNFLADASVVRIAYLTFQYPFTPARGKLTSRVGMDRFGEQRVLDLGSNWKHTYEVHSCRHCARIVLDEAELKAGKGVGGQVHLADNISDALLARDEGCPLFGYLLPNLMDKGLSLDVLDIDGSKTVYGLLTGRGLTLSHKLGGEDRLPSFGNLKVIFSSGKPSESLDCDPCSPEAFRLSRNWISTCLSSHPRCRLPPSSSEAHAFTPTRLLQVSEHGVKLVKSSSMGDEAQTWCALSYVWGGDQPVKTTQKIKAAHYNDISFDKLPRAIQDAVRVCRGLVIPYLWVDALCIIQDDEHDLRRELGKMPKIYQHATVTISAAWSRKADDGFLYRRGHKYQLCPPVKLKVVDRSWQGSMSHHGEDEEENQEKQARATEAYAYETPSMYRDPISSRAWTYQEHALSPRVLLYRSTLLEWSCRTISDSYGMLESHIRARKAEQQSSHNSDPFFVLSSSQPWSSIVIQYSKRYLSFTSDKLRALSAIAQVYHQETGKKYLAGLWKEDFPAALCWYASPEESNNADKASIDDAVFMFPAADEVKQVLRPAPGVNIFGAKITPAYAGGEFDSVASGYLDIEGPMGEVTASMATRLMRGRPSSPSFVSGEGKIKVPVGGQGHEVVVVLDTAPETEEEEGVEKYGSGRTGVWLLVLTEFVGVMEEEVEDGAENANQVGNETIDTAAYAGLVLVEDAQGRPDTFRRIGFFQCCYAAGFGDEYDDGCSELWREFGIKRVTIV</sequence>
<proteinExistence type="predicted"/>
<comment type="caution">
    <text evidence="2">The sequence shown here is derived from an EMBL/GenBank/DDBJ whole genome shotgun (WGS) entry which is preliminary data.</text>
</comment>
<dbReference type="Proteomes" id="UP000001881">
    <property type="component" value="Unassembled WGS sequence"/>
</dbReference>
<dbReference type="PANTHER" id="PTHR33112">
    <property type="entry name" value="DOMAIN PROTEIN, PUTATIVE-RELATED"/>
    <property type="match status" value="1"/>
</dbReference>